<protein>
    <recommendedName>
        <fullName evidence="1">Alpha/beta hydrolase fold-5 domain-containing protein</fullName>
    </recommendedName>
</protein>
<dbReference type="SUPFAM" id="SSF53474">
    <property type="entry name" value="alpha/beta-Hydrolases"/>
    <property type="match status" value="1"/>
</dbReference>
<name>A0AAE1AVM3_9GAST</name>
<keyword evidence="3" id="KW-1185">Reference proteome</keyword>
<feature type="domain" description="Alpha/beta hydrolase fold-5" evidence="1">
    <location>
        <begin position="57"/>
        <end position="220"/>
    </location>
</feature>
<dbReference type="AlphaFoldDB" id="A0AAE1AVM3"/>
<sequence>MIRYQLHISTKKGRQLIKWGVDREEVKEYECTNIFLWGQLGSSEHPYRKPTGGEVGLIFIPGAYIKADQYIKTARAIQETTELRIWVALTGSYGMNIPSSRQVKNAVKGAIKKLGKAGMKSKNYVGVGHGLGGHYLQDYAKASNLKALILMGSTLSRKTVLRTYPIPVLTLAAELDGVTRITRIVDEYEKLTANKLSFFQGIYMSPIIFIEGANHARFASGELTAHLKAADLKANITEDQAHRMIGKYFDVFLTVTFSTVDTKINKAIDELSEAFVSSAKKFQPFLDVKNLDTDGLESMWTILAQDFFAHEYADRVAVSNEVLENPWFFGREPSTAFNDGSMIIATTSLIHAADKSDYVLTVMGMESPREIDMKLVAKNAIWKAFASQNDTALRSEPNTCKSLNDLALILALYASSESARERYLTQGRPIVIEEDVMRGANILWAPSPLQMWEDEAGLHVRSIALVTSRDHYCKVMSPYRAMEWVNVDSLRPKPLQG</sequence>
<dbReference type="InterPro" id="IPR029059">
    <property type="entry name" value="AB_hydrolase_5"/>
</dbReference>
<proteinExistence type="predicted"/>
<evidence type="ECO:0000259" key="1">
    <source>
        <dbReference type="Pfam" id="PF12695"/>
    </source>
</evidence>
<evidence type="ECO:0000313" key="2">
    <source>
        <dbReference type="EMBL" id="KAK3794840.1"/>
    </source>
</evidence>
<organism evidence="2 3">
    <name type="scientific">Elysia crispata</name>
    <name type="common">lettuce slug</name>
    <dbReference type="NCBI Taxonomy" id="231223"/>
    <lineage>
        <taxon>Eukaryota</taxon>
        <taxon>Metazoa</taxon>
        <taxon>Spiralia</taxon>
        <taxon>Lophotrochozoa</taxon>
        <taxon>Mollusca</taxon>
        <taxon>Gastropoda</taxon>
        <taxon>Heterobranchia</taxon>
        <taxon>Euthyneura</taxon>
        <taxon>Panpulmonata</taxon>
        <taxon>Sacoglossa</taxon>
        <taxon>Placobranchoidea</taxon>
        <taxon>Plakobranchidae</taxon>
        <taxon>Elysia</taxon>
    </lineage>
</organism>
<gene>
    <name evidence="2" type="ORF">RRG08_017326</name>
</gene>
<dbReference type="GO" id="GO:0016787">
    <property type="term" value="F:hydrolase activity"/>
    <property type="evidence" value="ECO:0007669"/>
    <property type="project" value="InterPro"/>
</dbReference>
<evidence type="ECO:0000313" key="3">
    <source>
        <dbReference type="Proteomes" id="UP001283361"/>
    </source>
</evidence>
<accession>A0AAE1AVM3</accession>
<reference evidence="2" key="1">
    <citation type="journal article" date="2023" name="G3 (Bethesda)">
        <title>A reference genome for the long-term kleptoplast-retaining sea slug Elysia crispata morphotype clarki.</title>
        <authorList>
            <person name="Eastman K.E."/>
            <person name="Pendleton A.L."/>
            <person name="Shaikh M.A."/>
            <person name="Suttiyut T."/>
            <person name="Ogas R."/>
            <person name="Tomko P."/>
            <person name="Gavelis G."/>
            <person name="Widhalm J.R."/>
            <person name="Wisecaver J.H."/>
        </authorList>
    </citation>
    <scope>NUCLEOTIDE SEQUENCE</scope>
    <source>
        <strain evidence="2">ECLA1</strain>
    </source>
</reference>
<dbReference type="Pfam" id="PF12695">
    <property type="entry name" value="Abhydrolase_5"/>
    <property type="match status" value="1"/>
</dbReference>
<comment type="caution">
    <text evidence="2">The sequence shown here is derived from an EMBL/GenBank/DDBJ whole genome shotgun (WGS) entry which is preliminary data.</text>
</comment>
<dbReference type="EMBL" id="JAWDGP010001090">
    <property type="protein sequence ID" value="KAK3794840.1"/>
    <property type="molecule type" value="Genomic_DNA"/>
</dbReference>
<dbReference type="Proteomes" id="UP001283361">
    <property type="component" value="Unassembled WGS sequence"/>
</dbReference>
<dbReference type="InterPro" id="IPR029058">
    <property type="entry name" value="AB_hydrolase_fold"/>
</dbReference>
<dbReference type="Gene3D" id="3.40.50.1820">
    <property type="entry name" value="alpha/beta hydrolase"/>
    <property type="match status" value="1"/>
</dbReference>